<feature type="region of interest" description="Disordered" evidence="1">
    <location>
        <begin position="131"/>
        <end position="157"/>
    </location>
</feature>
<name>A0A5A8BZ47_CAFRO</name>
<dbReference type="Gene3D" id="3.10.20.90">
    <property type="entry name" value="Phosphatidylinositol 3-kinase Catalytic Subunit, Chain A, domain 1"/>
    <property type="match status" value="1"/>
</dbReference>
<sequence length="445" mass="46424">MRLRIHSVGREFVVSAKRSDFVARLKANFARTARLGKHSIVLQFAGETLPDDATLKSLGITREGMMLYHVHDGEGVAAGYGEAADYDARAAALEAARGASGAAADPVDFDAEAAGGGADWDPTWRGGDSWRTTPAMPVPEDADAAEPVRSARGGRAGGASVAARSANAGADIWGAGDRGARGSASGGRSGSLDLIVTGRDTSIVEARPPARGPGAGAAGRSGAASAGPGRSLHQVYECTVGRFAFRLLHTLEGRWNGEAEVLLPGSSPARDAAAAGARVSLTSLWFDGERGVWVERQRFTGSDGVSTSQCLTLVPVADGVCRVDIESAADDDGDEHHAPHRRHSRSRRAAAHPGSAPRDTDGDWGGSDVELKLQEVGGNMLLLTGVHRSSGRPVLVETMTVIDSLRRARTVQRFDAAGSLQSVFAIREARVIDAVSGAIDKRSRA</sequence>
<dbReference type="Proteomes" id="UP000325113">
    <property type="component" value="Unassembled WGS sequence"/>
</dbReference>
<dbReference type="SUPFAM" id="SSF54236">
    <property type="entry name" value="Ubiquitin-like"/>
    <property type="match status" value="1"/>
</dbReference>
<accession>A0A5A8BZ47</accession>
<dbReference type="Pfam" id="PF00240">
    <property type="entry name" value="ubiquitin"/>
    <property type="match status" value="1"/>
</dbReference>
<dbReference type="PROSITE" id="PS50053">
    <property type="entry name" value="UBIQUITIN_2"/>
    <property type="match status" value="1"/>
</dbReference>
<evidence type="ECO:0000259" key="2">
    <source>
        <dbReference type="PROSITE" id="PS50053"/>
    </source>
</evidence>
<feature type="compositionally biased region" description="Basic residues" evidence="1">
    <location>
        <begin position="338"/>
        <end position="350"/>
    </location>
</feature>
<dbReference type="InterPro" id="IPR029071">
    <property type="entry name" value="Ubiquitin-like_domsf"/>
</dbReference>
<gene>
    <name evidence="3" type="ORF">FNF31_07928</name>
</gene>
<dbReference type="InterPro" id="IPR000626">
    <property type="entry name" value="Ubiquitin-like_dom"/>
</dbReference>
<feature type="compositionally biased region" description="Low complexity" evidence="1">
    <location>
        <begin position="220"/>
        <end position="229"/>
    </location>
</feature>
<protein>
    <recommendedName>
        <fullName evidence="2">Ubiquitin-like domain-containing protein</fullName>
    </recommendedName>
</protein>
<reference evidence="3 4" key="1">
    <citation type="submission" date="2019-07" db="EMBL/GenBank/DDBJ databases">
        <title>Genomes of Cafeteria roenbergensis.</title>
        <authorList>
            <person name="Fischer M.G."/>
            <person name="Hackl T."/>
            <person name="Roman M."/>
        </authorList>
    </citation>
    <scope>NUCLEOTIDE SEQUENCE [LARGE SCALE GENOMIC DNA]</scope>
    <source>
        <strain evidence="3 4">Cflag</strain>
    </source>
</reference>
<dbReference type="EMBL" id="VLTM01000219">
    <property type="protein sequence ID" value="KAA0145864.1"/>
    <property type="molecule type" value="Genomic_DNA"/>
</dbReference>
<organism evidence="3 4">
    <name type="scientific">Cafeteria roenbergensis</name>
    <name type="common">Marine flagellate</name>
    <dbReference type="NCBI Taxonomy" id="33653"/>
    <lineage>
        <taxon>Eukaryota</taxon>
        <taxon>Sar</taxon>
        <taxon>Stramenopiles</taxon>
        <taxon>Bigyra</taxon>
        <taxon>Opalozoa</taxon>
        <taxon>Bicosoecida</taxon>
        <taxon>Cafeteriaceae</taxon>
        <taxon>Cafeteria</taxon>
    </lineage>
</organism>
<dbReference type="AlphaFoldDB" id="A0A5A8BZ47"/>
<evidence type="ECO:0000256" key="1">
    <source>
        <dbReference type="SAM" id="MobiDB-lite"/>
    </source>
</evidence>
<evidence type="ECO:0000313" key="3">
    <source>
        <dbReference type="EMBL" id="KAA0145864.1"/>
    </source>
</evidence>
<proteinExistence type="predicted"/>
<feature type="region of interest" description="Disordered" evidence="1">
    <location>
        <begin position="173"/>
        <end position="192"/>
    </location>
</feature>
<feature type="region of interest" description="Disordered" evidence="1">
    <location>
        <begin position="328"/>
        <end position="367"/>
    </location>
</feature>
<dbReference type="SMART" id="SM00213">
    <property type="entry name" value="UBQ"/>
    <property type="match status" value="1"/>
</dbReference>
<evidence type="ECO:0000313" key="4">
    <source>
        <dbReference type="Proteomes" id="UP000325113"/>
    </source>
</evidence>
<feature type="domain" description="Ubiquitin-like" evidence="2">
    <location>
        <begin position="1"/>
        <end position="75"/>
    </location>
</feature>
<feature type="region of interest" description="Disordered" evidence="1">
    <location>
        <begin position="204"/>
        <end position="229"/>
    </location>
</feature>
<comment type="caution">
    <text evidence="3">The sequence shown here is derived from an EMBL/GenBank/DDBJ whole genome shotgun (WGS) entry which is preliminary data.</text>
</comment>